<proteinExistence type="predicted"/>
<evidence type="ECO:0000256" key="1">
    <source>
        <dbReference type="SAM" id="MobiDB-lite"/>
    </source>
</evidence>
<gene>
    <name evidence="3" type="ORF">SAP269_12040</name>
</gene>
<organism evidence="3 4">
    <name type="scientific">Spiroplasma ixodetis</name>
    <dbReference type="NCBI Taxonomy" id="2141"/>
    <lineage>
        <taxon>Bacteria</taxon>
        <taxon>Bacillati</taxon>
        <taxon>Mycoplasmatota</taxon>
        <taxon>Mollicutes</taxon>
        <taxon>Entomoplasmatales</taxon>
        <taxon>Spiroplasmataceae</taxon>
        <taxon>Spiroplasma</taxon>
    </lineage>
</organism>
<keyword evidence="4" id="KW-1185">Reference proteome</keyword>
<name>A0ABM8JNC3_9MOLU</name>
<keyword evidence="2" id="KW-1133">Transmembrane helix</keyword>
<feature type="transmembrane region" description="Helical" evidence="2">
    <location>
        <begin position="173"/>
        <end position="191"/>
    </location>
</feature>
<dbReference type="Proteomes" id="UP001473424">
    <property type="component" value="Chromosome"/>
</dbReference>
<protein>
    <submittedName>
        <fullName evidence="3">Uncharacterized protein</fullName>
    </submittedName>
</protein>
<evidence type="ECO:0000313" key="4">
    <source>
        <dbReference type="Proteomes" id="UP001473424"/>
    </source>
</evidence>
<accession>A0ABM8JNC3</accession>
<dbReference type="EMBL" id="AP028955">
    <property type="protein sequence ID" value="BET38615.1"/>
    <property type="molecule type" value="Genomic_DNA"/>
</dbReference>
<sequence length="192" mass="21411">MPLTSEQSFNIGTSSRNRNQHSNQITDSRTNQKPKCDILKTQIIDQILLDIYHTTSTESKNNARKKLTETYGQHFTDASWAQFEKIVELHKYGIVFIIPNKNEYLLKSLTTTTTMSIPPAYKVVKWISSPQAKTVVETEEAVPLLEVGEEGAIAIGEEVVEGGASVMIERGPIGWVVVGVIIVGWIAYLAYN</sequence>
<reference evidence="4" key="1">
    <citation type="journal article" date="2024" name="FEMS Microbiol. Lett.">
        <title>Genomic insights into Spiroplasma endosymbionts that induce male-killing and protective phenotypes in the pea aphid.</title>
        <authorList>
            <person name="Arai H."/>
            <person name="Legeai F."/>
            <person name="Kageyama D."/>
            <person name="Sugio A."/>
            <person name="Simon J.C."/>
        </authorList>
    </citation>
    <scope>NUCLEOTIDE SEQUENCE [LARGE SCALE GENOMIC DNA]</scope>
    <source>
        <strain evidence="4">sAp269</strain>
    </source>
</reference>
<keyword evidence="2" id="KW-0812">Transmembrane</keyword>
<evidence type="ECO:0000313" key="3">
    <source>
        <dbReference type="EMBL" id="BET38615.1"/>
    </source>
</evidence>
<keyword evidence="2" id="KW-0472">Membrane</keyword>
<feature type="region of interest" description="Disordered" evidence="1">
    <location>
        <begin position="1"/>
        <end position="32"/>
    </location>
</feature>
<evidence type="ECO:0000256" key="2">
    <source>
        <dbReference type="SAM" id="Phobius"/>
    </source>
</evidence>